<protein>
    <submittedName>
        <fullName evidence="1">Uncharacterized protein</fullName>
    </submittedName>
</protein>
<name>A0A0A9CJB2_ARUDO</name>
<reference evidence="1" key="1">
    <citation type="submission" date="2014-09" db="EMBL/GenBank/DDBJ databases">
        <authorList>
            <person name="Magalhaes I.L.F."/>
            <person name="Oliveira U."/>
            <person name="Santos F.R."/>
            <person name="Vidigal T.H.D.A."/>
            <person name="Brescovit A.D."/>
            <person name="Santos A.J."/>
        </authorList>
    </citation>
    <scope>NUCLEOTIDE SEQUENCE</scope>
    <source>
        <tissue evidence="1">Shoot tissue taken approximately 20 cm above the soil surface</tissue>
    </source>
</reference>
<reference evidence="1" key="2">
    <citation type="journal article" date="2015" name="Data Brief">
        <title>Shoot transcriptome of the giant reed, Arundo donax.</title>
        <authorList>
            <person name="Barrero R.A."/>
            <person name="Guerrero F.D."/>
            <person name="Moolhuijzen P."/>
            <person name="Goolsby J.A."/>
            <person name="Tidwell J."/>
            <person name="Bellgard S.E."/>
            <person name="Bellgard M.I."/>
        </authorList>
    </citation>
    <scope>NUCLEOTIDE SEQUENCE</scope>
    <source>
        <tissue evidence="1">Shoot tissue taken approximately 20 cm above the soil surface</tissue>
    </source>
</reference>
<dbReference type="AlphaFoldDB" id="A0A0A9CJB2"/>
<proteinExistence type="predicted"/>
<accession>A0A0A9CJB2</accession>
<organism evidence="1">
    <name type="scientific">Arundo donax</name>
    <name type="common">Giant reed</name>
    <name type="synonym">Donax arundinaceus</name>
    <dbReference type="NCBI Taxonomy" id="35708"/>
    <lineage>
        <taxon>Eukaryota</taxon>
        <taxon>Viridiplantae</taxon>
        <taxon>Streptophyta</taxon>
        <taxon>Embryophyta</taxon>
        <taxon>Tracheophyta</taxon>
        <taxon>Spermatophyta</taxon>
        <taxon>Magnoliopsida</taxon>
        <taxon>Liliopsida</taxon>
        <taxon>Poales</taxon>
        <taxon>Poaceae</taxon>
        <taxon>PACMAD clade</taxon>
        <taxon>Arundinoideae</taxon>
        <taxon>Arundineae</taxon>
        <taxon>Arundo</taxon>
    </lineage>
</organism>
<sequence length="24" mass="2646">MLFTSSSIKIVNSIQYEGNQLCAV</sequence>
<evidence type="ECO:0000313" key="1">
    <source>
        <dbReference type="EMBL" id="JAD73490.1"/>
    </source>
</evidence>
<dbReference type="EMBL" id="GBRH01224405">
    <property type="protein sequence ID" value="JAD73490.1"/>
    <property type="molecule type" value="Transcribed_RNA"/>
</dbReference>